<keyword evidence="1" id="KW-0812">Transmembrane</keyword>
<keyword evidence="1" id="KW-1133">Transmembrane helix</keyword>
<feature type="transmembrane region" description="Helical" evidence="1">
    <location>
        <begin position="41"/>
        <end position="60"/>
    </location>
</feature>
<sequence>MKIILERNLDFKQFQNLIALTFVTGMMFLGMVNSVDFKSYYSFEIILFFLTAIFISILFTKKGLFIENHKLYNVVFLFGFKLRKTLIEISDFQQLFVTQGNLSTNYAYTYNIKALRNWEPDLNYSIRCFNIFTADENKTNKKKILTLTKPEKVKLAIDFIVKNTKLNY</sequence>
<gene>
    <name evidence="2" type="ORF">NJT12_10410</name>
</gene>
<accession>A0ABT4WD28</accession>
<feature type="transmembrane region" description="Helical" evidence="1">
    <location>
        <begin position="17"/>
        <end position="35"/>
    </location>
</feature>
<organism evidence="2 3">
    <name type="scientific">Flavobacterium azizsancarii</name>
    <dbReference type="NCBI Taxonomy" id="2961580"/>
    <lineage>
        <taxon>Bacteria</taxon>
        <taxon>Pseudomonadati</taxon>
        <taxon>Bacteroidota</taxon>
        <taxon>Flavobacteriia</taxon>
        <taxon>Flavobacteriales</taxon>
        <taxon>Flavobacteriaceae</taxon>
        <taxon>Flavobacterium</taxon>
    </lineage>
</organism>
<comment type="caution">
    <text evidence="2">The sequence shown here is derived from an EMBL/GenBank/DDBJ whole genome shotgun (WGS) entry which is preliminary data.</text>
</comment>
<dbReference type="Proteomes" id="UP001212170">
    <property type="component" value="Unassembled WGS sequence"/>
</dbReference>
<dbReference type="RefSeq" id="WP_271335841.1">
    <property type="nucleotide sequence ID" value="NZ_JAMZNK010000013.1"/>
</dbReference>
<keyword evidence="3" id="KW-1185">Reference proteome</keyword>
<evidence type="ECO:0000313" key="3">
    <source>
        <dbReference type="Proteomes" id="UP001212170"/>
    </source>
</evidence>
<protein>
    <recommendedName>
        <fullName evidence="4">PH domain-containing protein</fullName>
    </recommendedName>
</protein>
<keyword evidence="1" id="KW-0472">Membrane</keyword>
<proteinExistence type="predicted"/>
<reference evidence="2 3" key="1">
    <citation type="journal article" date="2023" name="Chemosphere">
        <title>Whole genome analysis of Flavobacterium aziz-sancarii sp. nov., isolated from Ardley Island (Antarctica), revealed a rich resistome and bioremediation potential.</title>
        <authorList>
            <person name="Otur C."/>
            <person name="Okay S."/>
            <person name="Kurt-Kizildogan A."/>
        </authorList>
    </citation>
    <scope>NUCLEOTIDE SEQUENCE [LARGE SCALE GENOMIC DNA]</scope>
    <source>
        <strain evidence="2 3">AC</strain>
    </source>
</reference>
<name>A0ABT4WD28_9FLAO</name>
<evidence type="ECO:0008006" key="4">
    <source>
        <dbReference type="Google" id="ProtNLM"/>
    </source>
</evidence>
<evidence type="ECO:0000256" key="1">
    <source>
        <dbReference type="SAM" id="Phobius"/>
    </source>
</evidence>
<evidence type="ECO:0000313" key="2">
    <source>
        <dbReference type="EMBL" id="MDA6070029.1"/>
    </source>
</evidence>
<dbReference type="EMBL" id="JAMZNK010000013">
    <property type="protein sequence ID" value="MDA6070029.1"/>
    <property type="molecule type" value="Genomic_DNA"/>
</dbReference>